<evidence type="ECO:0000313" key="8">
    <source>
        <dbReference type="EMBL" id="OAM88570.1"/>
    </source>
</evidence>
<dbReference type="InterPro" id="IPR058625">
    <property type="entry name" value="MdtA-like_BSH"/>
</dbReference>
<feature type="domain" description="Multidrug resistance protein MdtA-like C-terminal permuted SH3" evidence="7">
    <location>
        <begin position="330"/>
        <end position="390"/>
    </location>
</feature>
<evidence type="ECO:0000256" key="3">
    <source>
        <dbReference type="SAM" id="Coils"/>
    </source>
</evidence>
<dbReference type="Proteomes" id="UP000078486">
    <property type="component" value="Unassembled WGS sequence"/>
</dbReference>
<dbReference type="Pfam" id="PF25917">
    <property type="entry name" value="BSH_RND"/>
    <property type="match status" value="1"/>
</dbReference>
<name>A0A178IF11_9BACT</name>
<dbReference type="GO" id="GO:0046677">
    <property type="term" value="P:response to antibiotic"/>
    <property type="evidence" value="ECO:0007669"/>
    <property type="project" value="TreeGrafter"/>
</dbReference>
<dbReference type="FunFam" id="2.40.420.20:FF:000001">
    <property type="entry name" value="Efflux RND transporter periplasmic adaptor subunit"/>
    <property type="match status" value="1"/>
</dbReference>
<evidence type="ECO:0000313" key="9">
    <source>
        <dbReference type="Proteomes" id="UP000078486"/>
    </source>
</evidence>
<dbReference type="PANTHER" id="PTHR30158">
    <property type="entry name" value="ACRA/E-RELATED COMPONENT OF DRUG EFFLUX TRANSPORTER"/>
    <property type="match status" value="1"/>
</dbReference>
<dbReference type="EMBL" id="LRRQ01000127">
    <property type="protein sequence ID" value="OAM88570.1"/>
    <property type="molecule type" value="Genomic_DNA"/>
</dbReference>
<dbReference type="InterPro" id="IPR058626">
    <property type="entry name" value="MdtA-like_b-barrel"/>
</dbReference>
<comment type="caution">
    <text evidence="8">The sequence shown here is derived from an EMBL/GenBank/DDBJ whole genome shotgun (WGS) entry which is preliminary data.</text>
</comment>
<feature type="domain" description="Multidrug resistance protein MdtA-like barrel-sandwich hybrid" evidence="5">
    <location>
        <begin position="86"/>
        <end position="229"/>
    </location>
</feature>
<dbReference type="Pfam" id="PF25876">
    <property type="entry name" value="HH_MFP_RND"/>
    <property type="match status" value="1"/>
</dbReference>
<dbReference type="AlphaFoldDB" id="A0A178IF11"/>
<keyword evidence="3" id="KW-0175">Coiled coil</keyword>
<dbReference type="SUPFAM" id="SSF111369">
    <property type="entry name" value="HlyD-like secretion proteins"/>
    <property type="match status" value="1"/>
</dbReference>
<accession>A0A178IF11</accession>
<protein>
    <submittedName>
        <fullName evidence="8">Efflux transporter periplasmic adaptor subunit</fullName>
    </submittedName>
</protein>
<dbReference type="GO" id="GO:0030313">
    <property type="term" value="C:cell envelope"/>
    <property type="evidence" value="ECO:0007669"/>
    <property type="project" value="UniProtKB-SubCell"/>
</dbReference>
<evidence type="ECO:0000259" key="4">
    <source>
        <dbReference type="Pfam" id="PF25876"/>
    </source>
</evidence>
<dbReference type="Pfam" id="PF25967">
    <property type="entry name" value="RND-MFP_C"/>
    <property type="match status" value="1"/>
</dbReference>
<reference evidence="8 9" key="1">
    <citation type="submission" date="2016-01" db="EMBL/GenBank/DDBJ databases">
        <title>High potential of lignocellulose degradation of a new Verrucomicrobia species.</title>
        <authorList>
            <person name="Wang Y."/>
            <person name="Shi Y."/>
            <person name="Qiu Z."/>
            <person name="Liu S."/>
            <person name="Yang H."/>
        </authorList>
    </citation>
    <scope>NUCLEOTIDE SEQUENCE [LARGE SCALE GENOMIC DNA]</scope>
    <source>
        <strain evidence="8 9">TSB47</strain>
    </source>
</reference>
<dbReference type="STRING" id="1184151.AW736_16545"/>
<dbReference type="Gene3D" id="2.40.30.170">
    <property type="match status" value="1"/>
</dbReference>
<organism evidence="8 9">
    <name type="scientific">Termitidicoccus mucosus</name>
    <dbReference type="NCBI Taxonomy" id="1184151"/>
    <lineage>
        <taxon>Bacteria</taxon>
        <taxon>Pseudomonadati</taxon>
        <taxon>Verrucomicrobiota</taxon>
        <taxon>Opitutia</taxon>
        <taxon>Opitutales</taxon>
        <taxon>Opitutaceae</taxon>
        <taxon>Termitidicoccus</taxon>
    </lineage>
</organism>
<keyword evidence="9" id="KW-1185">Reference proteome</keyword>
<dbReference type="InterPro" id="IPR058624">
    <property type="entry name" value="MdtA-like_HH"/>
</dbReference>
<dbReference type="Pfam" id="PF25944">
    <property type="entry name" value="Beta-barrel_RND"/>
    <property type="match status" value="1"/>
</dbReference>
<evidence type="ECO:0000259" key="5">
    <source>
        <dbReference type="Pfam" id="PF25917"/>
    </source>
</evidence>
<dbReference type="GO" id="GO:0005886">
    <property type="term" value="C:plasma membrane"/>
    <property type="evidence" value="ECO:0007669"/>
    <property type="project" value="TreeGrafter"/>
</dbReference>
<evidence type="ECO:0000256" key="1">
    <source>
        <dbReference type="ARBA" id="ARBA00004196"/>
    </source>
</evidence>
<dbReference type="Gene3D" id="2.40.420.20">
    <property type="match status" value="1"/>
</dbReference>
<dbReference type="Gene3D" id="2.40.50.100">
    <property type="match status" value="1"/>
</dbReference>
<dbReference type="GO" id="GO:0022857">
    <property type="term" value="F:transmembrane transporter activity"/>
    <property type="evidence" value="ECO:0007669"/>
    <property type="project" value="InterPro"/>
</dbReference>
<dbReference type="InterPro" id="IPR058627">
    <property type="entry name" value="MdtA-like_C"/>
</dbReference>
<feature type="domain" description="Multidrug resistance protein MdtA-like beta-barrel" evidence="6">
    <location>
        <begin position="233"/>
        <end position="324"/>
    </location>
</feature>
<comment type="subcellular location">
    <subcellularLocation>
        <location evidence="1">Cell envelope</location>
    </subcellularLocation>
</comment>
<feature type="domain" description="Multidrug resistance protein MdtA-like alpha-helical hairpin" evidence="4">
    <location>
        <begin position="127"/>
        <end position="196"/>
    </location>
</feature>
<evidence type="ECO:0000259" key="7">
    <source>
        <dbReference type="Pfam" id="PF25967"/>
    </source>
</evidence>
<comment type="similarity">
    <text evidence="2">Belongs to the membrane fusion protein (MFP) (TC 8.A.1) family.</text>
</comment>
<dbReference type="Gene3D" id="1.10.287.470">
    <property type="entry name" value="Helix hairpin bin"/>
    <property type="match status" value="1"/>
</dbReference>
<gene>
    <name evidence="8" type="ORF">AW736_16545</name>
</gene>
<dbReference type="PANTHER" id="PTHR30158:SF3">
    <property type="entry name" value="MULTIDRUG EFFLUX PUMP SUBUNIT ACRA-RELATED"/>
    <property type="match status" value="1"/>
</dbReference>
<sequence>MPTGPDLHPDLRVFFHFVLTSFPLHTMLSKLVLPLAVLGSLLLAGCRQSAPVGAPAGHPLEVGVVTLGTAPVAQTRELPGRTAAHRIAQVRARVNGIVQKRFFTEGADVREGELLYQIDPAPYQAVLDSARASLARAEANLTTARLQAARFKELVAVQAVSQQQYDDAVAAVGAGTAEVAAARAAITSAEIDLGYTKVTSPIAGRIGLSEVTEGAYVQAAQATLLTTVQQLDPIYVNLVQPSAEVSLLKRALEKGILQSGAGRDGTPVRLLLEDGTAYEHAGALQFSDVTVDRATGSVTLRVLFPNPRGDLLPGMFVRARFDEGVNPETLLAPQQGVGRNYRGQPTAWVVTPDGKAENRVIETGPTHGDQWIVTGGLKPGDRVIVTNLQRIRAGTTVIPVPWEKAEGPQD</sequence>
<evidence type="ECO:0000259" key="6">
    <source>
        <dbReference type="Pfam" id="PF25944"/>
    </source>
</evidence>
<dbReference type="NCBIfam" id="TIGR01730">
    <property type="entry name" value="RND_mfp"/>
    <property type="match status" value="1"/>
</dbReference>
<feature type="coiled-coil region" evidence="3">
    <location>
        <begin position="127"/>
        <end position="154"/>
    </location>
</feature>
<dbReference type="InterPro" id="IPR006143">
    <property type="entry name" value="RND_pump_MFP"/>
</dbReference>
<proteinExistence type="inferred from homology"/>
<evidence type="ECO:0000256" key="2">
    <source>
        <dbReference type="ARBA" id="ARBA00009477"/>
    </source>
</evidence>